<evidence type="ECO:0000313" key="2">
    <source>
        <dbReference type="EMBL" id="GAH09558.1"/>
    </source>
</evidence>
<keyword evidence="1" id="KW-0472">Membrane</keyword>
<feature type="transmembrane region" description="Helical" evidence="1">
    <location>
        <begin position="76"/>
        <end position="93"/>
    </location>
</feature>
<accession>X1ELN1</accession>
<feature type="non-terminal residue" evidence="2">
    <location>
        <position position="1"/>
    </location>
</feature>
<sequence length="126" mass="13020">GVLGLLDLGFATAAVKYVAECSGKADVQARNEAVSTLMLVYAALGIICLILIISAVPAGINAFALDASQAETFRRVMTISGCALAVALPLSVFRSALIGSGRFDLVNLVETGTILLNALLVVVLLR</sequence>
<name>X1ELN1_9ZZZZ</name>
<dbReference type="AlphaFoldDB" id="X1ELN1"/>
<dbReference type="EMBL" id="BART01038984">
    <property type="protein sequence ID" value="GAH09558.1"/>
    <property type="molecule type" value="Genomic_DNA"/>
</dbReference>
<keyword evidence="1" id="KW-0812">Transmembrane</keyword>
<comment type="caution">
    <text evidence="2">The sequence shown here is derived from an EMBL/GenBank/DDBJ whole genome shotgun (WGS) entry which is preliminary data.</text>
</comment>
<protein>
    <recommendedName>
        <fullName evidence="3">Polysaccharide biosynthesis protein C-terminal domain-containing protein</fullName>
    </recommendedName>
</protein>
<feature type="transmembrane region" description="Helical" evidence="1">
    <location>
        <begin position="105"/>
        <end position="125"/>
    </location>
</feature>
<gene>
    <name evidence="2" type="ORF">S01H4_64342</name>
</gene>
<proteinExistence type="predicted"/>
<keyword evidence="1" id="KW-1133">Transmembrane helix</keyword>
<organism evidence="2">
    <name type="scientific">marine sediment metagenome</name>
    <dbReference type="NCBI Taxonomy" id="412755"/>
    <lineage>
        <taxon>unclassified sequences</taxon>
        <taxon>metagenomes</taxon>
        <taxon>ecological metagenomes</taxon>
    </lineage>
</organism>
<reference evidence="2" key="1">
    <citation type="journal article" date="2014" name="Front. Microbiol.">
        <title>High frequency of phylogenetically diverse reductive dehalogenase-homologous genes in deep subseafloor sedimentary metagenomes.</title>
        <authorList>
            <person name="Kawai M."/>
            <person name="Futagami T."/>
            <person name="Toyoda A."/>
            <person name="Takaki Y."/>
            <person name="Nishi S."/>
            <person name="Hori S."/>
            <person name="Arai W."/>
            <person name="Tsubouchi T."/>
            <person name="Morono Y."/>
            <person name="Uchiyama I."/>
            <person name="Ito T."/>
            <person name="Fujiyama A."/>
            <person name="Inagaki F."/>
            <person name="Takami H."/>
        </authorList>
    </citation>
    <scope>NUCLEOTIDE SEQUENCE</scope>
    <source>
        <strain evidence="2">Expedition CK06-06</strain>
    </source>
</reference>
<feature type="transmembrane region" description="Helical" evidence="1">
    <location>
        <begin position="39"/>
        <end position="64"/>
    </location>
</feature>
<feature type="non-terminal residue" evidence="2">
    <location>
        <position position="126"/>
    </location>
</feature>
<evidence type="ECO:0000256" key="1">
    <source>
        <dbReference type="SAM" id="Phobius"/>
    </source>
</evidence>
<evidence type="ECO:0008006" key="3">
    <source>
        <dbReference type="Google" id="ProtNLM"/>
    </source>
</evidence>